<dbReference type="STRING" id="1387277.SAMN06295998_102405"/>
<reference evidence="1 2" key="1">
    <citation type="submission" date="2017-04" db="EMBL/GenBank/DDBJ databases">
        <authorList>
            <person name="Afonso C.L."/>
            <person name="Miller P.J."/>
            <person name="Scott M.A."/>
            <person name="Spackman E."/>
            <person name="Goraichik I."/>
            <person name="Dimitrov K.M."/>
            <person name="Suarez D.L."/>
            <person name="Swayne D.E."/>
        </authorList>
    </citation>
    <scope>NUCLEOTIDE SEQUENCE [LARGE SCALE GENOMIC DNA]</scope>
    <source>
        <strain evidence="1 2">CGMCC 1.12644</strain>
    </source>
</reference>
<dbReference type="InterPro" id="IPR003737">
    <property type="entry name" value="GlcNAc_PI_deacetylase-related"/>
</dbReference>
<evidence type="ECO:0000313" key="1">
    <source>
        <dbReference type="EMBL" id="SMC55649.1"/>
    </source>
</evidence>
<accession>A0A1W2A4J6</accession>
<organism evidence="1 2">
    <name type="scientific">Primorskyibacter flagellatus</name>
    <dbReference type="NCBI Taxonomy" id="1387277"/>
    <lineage>
        <taxon>Bacteria</taxon>
        <taxon>Pseudomonadati</taxon>
        <taxon>Pseudomonadota</taxon>
        <taxon>Alphaproteobacteria</taxon>
        <taxon>Rhodobacterales</taxon>
        <taxon>Roseobacteraceae</taxon>
        <taxon>Primorskyibacter</taxon>
    </lineage>
</organism>
<dbReference type="AlphaFoldDB" id="A0A1W2A4J6"/>
<dbReference type="Proteomes" id="UP000192330">
    <property type="component" value="Unassembled WGS sequence"/>
</dbReference>
<dbReference type="EMBL" id="FWYD01000002">
    <property type="protein sequence ID" value="SMC55649.1"/>
    <property type="molecule type" value="Genomic_DNA"/>
</dbReference>
<gene>
    <name evidence="1" type="ORF">SAMN06295998_102405</name>
</gene>
<evidence type="ECO:0000313" key="2">
    <source>
        <dbReference type="Proteomes" id="UP000192330"/>
    </source>
</evidence>
<protein>
    <submittedName>
        <fullName evidence="1">GlcNAc-PI de-N-acetylase</fullName>
    </submittedName>
</protein>
<name>A0A1W2A4J6_9RHOB</name>
<dbReference type="InterPro" id="IPR029062">
    <property type="entry name" value="Class_I_gatase-like"/>
</dbReference>
<dbReference type="SUPFAM" id="SSF52317">
    <property type="entry name" value="Class I glutamine amidotransferase-like"/>
    <property type="match status" value="1"/>
</dbReference>
<keyword evidence="2" id="KW-1185">Reference proteome</keyword>
<dbReference type="InterPro" id="IPR024078">
    <property type="entry name" value="LmbE-like_dom_sf"/>
</dbReference>
<dbReference type="RefSeq" id="WP_084350856.1">
    <property type="nucleotide sequence ID" value="NZ_FWYD01000002.1"/>
</dbReference>
<dbReference type="OrthoDB" id="9759749at2"/>
<dbReference type="Gene3D" id="3.40.50.10320">
    <property type="entry name" value="LmbE-like"/>
    <property type="match status" value="1"/>
</dbReference>
<proteinExistence type="predicted"/>
<dbReference type="Pfam" id="PF02585">
    <property type="entry name" value="PIG-L"/>
    <property type="match status" value="1"/>
</dbReference>
<dbReference type="SUPFAM" id="SSF102588">
    <property type="entry name" value="LmbE-like"/>
    <property type="match status" value="1"/>
</dbReference>
<sequence length="782" mass="84482">MPTPDQTRLDTARAHSRILDLWFALRPLTSVVRLMNSGAHPDDETSSMLAALGLRDGVNLSYACSTRGEGGQNDIGIEAGADLGALRTREMERACDILNMRMYWHGVSADDPITDFGFSKSGEETLGRWGKDALMARFVQIVRTERPDILIPTFLDIPGQHGHHRAMTAAAHQVMQAAADPEFACDLPPWQISKLYLPAWSGAGQAYDDDEPPPPATLEVPATGRDPVSGWPYARIGQMSRAFHRTQGMGRWVPAGAGQDWPLHLAESHVSGPDLAVTDGLPENLADLASLAPAIGPDLHTAQKAIAAAVAGFPNFATIAVQARTAYDHVVSAEHACPPDAAPLIAHRLAAKRVQLGHVLRLALGIEARARISDMRLRPGAQTTLEVECEPGDAPDLTVTPDLPDGWQVDGDSLRISEATSPSDGYRAAYDPADPPVPALHLDIGGASVRVPFERPPVILSTRAATLTPHAEVINLATQRRQIAVSLSDLHPSAAKPSLALPTGWQAERSDTGLTLRLPKTTAQGLYHLPLLLDGQAATSESCIDFPHIDPTMQSRPAALSVQVLHADLPPARVAYIGSGHDRVAHWLGALGADVTDLSDADLDSDAAFAPFDTVVIGIFALRFRPGLLEAMPRLHAWVRAGGHLVTLYHRPWDNWTPETTPPLRLQIGQPSLRWRVTDEAAPVTQVQDHPLLSSPNKIGPEDWNGWHKERGLYFAKSWDPAYATPLEMNDPDEAPLKGALLSAEVGKGRHTHTSLILHHQMARLVPGAFRLMANLTAPATR</sequence>